<sequence length="1454" mass="161248">MIDGMIDEEAAAVRALWSKQGGAGLYPPKSLHALLTIYLLENISQASKHSLVAYFFLDLISMMGEKDQNLVDRLSRFCQAIHLPQSRTRMIQGFWLLDHKDFEEAVLLLLDPMLLEEMLPWQHNRIIKAFLYQGEEKIALKFLRVKKPPLVTPEDIRLHLTVLLANGLISEAFEYQKVCSNNERDNDNLLGHLFTACQQTKTIDRLLQLPLTDGEERQLLQYLRDSKETRNMEILMLHFLQRARYVEAIRLNEKLGQTLLHESDPKTRERAAARNSIVECYSKVLPSVQRKLTFGSDHRPKKTMHLTRREIQRPRPLSTVVHHNNNQKVISNAMLINAVLEKIGETRPLPEQTPVRNRPQPSDTALGPFICTPVTPRAKSNLISEDTEIVYPSIQRDARTEERSRTVSPVKKMVTGLMPQTSLASPVTAKNQNVNRILSTEALSLLQTPPVKRRTPPTLKKLTSLQHTPQSILKVRQVVKRSPSPSPLQQDQPQTIKRLSFLNADLALETPPRYQRKKVEVRKTKVKDTPKHLRFAGLSTPSPEPSPPKAPSPRRTRRRSPTPERTPPEQVTVSSRRPLRNDTDEEQTPTGSQKKTSVDIADDDIQVVDAEVTFNFDKSKQEEAIADEEAMETSEGDGSSIVTSTTSAGLGHQRVSFQLENNYEEQVLVSGDRDSPPTVDLTTTETESGEASLAPSSSEPLPNLEEEKMDIDENAESSVPSEYDKNMSEKIKLQAGSVLREDETVTLAPLVVIPPDSVTSLEQPSPVRRSPRFAHSEISEQTSEFKTPPRPSHLSPRPISLPALPTPPESVRGSPTRSPSRLLRQRSASRSPSKSPPRHAPEMESTIAAEQVKGRKSPSRTRKSPSRSRTPERKAPSPTRTRGSSESPSGSPLSQEARAASPSRTIQSKGRKSPSRGTKSPSRSKSPVKDKDQAAENVEDVGEKSPTRRTRKSPARSKSPEKLSISPRRTRGSTPSRSDSPEKDQISRRTRGSTPTRTELPEEQQASRRTRGSTPSRTESPERVPQSPGRGRNQRQSNKSTESKTSPSRPRSPEVKPKSPGRGRKTPAKSVAAKEKDRTPSPSKSPQGAPLGSRLRTRKVTESSVPTEGSTETLSDKDKSPDSHAPVTRAKSPARLRKTPAENLKKSVIIEVDNLTSEGSPEVVLKSPSRQRKSGGRGKKTSSAKEPSTSEKSSEETETETEKETVPPAKSPSRKGRKSPSRSPAAPQTTEVPQEEVKNAATVPKSVPRRATRATRASSVDSEVTDTDVPAQPSEVEETPVTSRAKSVKKIGAKTKSTGRSPARTRKAKKSEEKEQLQFTFSEPTVIPHDLESLPESLDMPGLPFVFSPPVTRTRSHKMEPLEEEEVIEGSPLGGAKIKAKKEPKKAAAKKSTKTRKTTVSSPSDSPVSLLSPSTEEHQETSVPTRTRVRRMASQSQSLRPKTSPPKKRKTVKK</sequence>
<dbReference type="PANTHER" id="PTHR21583">
    <property type="entry name" value="ELYS PROTEIN"/>
    <property type="match status" value="1"/>
</dbReference>
<keyword evidence="5" id="KW-1185">Reference proteome</keyword>
<feature type="domain" description="ELYS-like" evidence="4">
    <location>
        <begin position="5"/>
        <end position="225"/>
    </location>
</feature>
<dbReference type="KEGG" id="lak:106170728"/>
<evidence type="ECO:0000256" key="2">
    <source>
        <dbReference type="ARBA" id="ARBA00023242"/>
    </source>
</evidence>
<organism evidence="5 8">
    <name type="scientific">Lingula anatina</name>
    <name type="common">Brachiopod</name>
    <name type="synonym">Lingula unguis</name>
    <dbReference type="NCBI Taxonomy" id="7574"/>
    <lineage>
        <taxon>Eukaryota</taxon>
        <taxon>Metazoa</taxon>
        <taxon>Spiralia</taxon>
        <taxon>Lophotrochozoa</taxon>
        <taxon>Brachiopoda</taxon>
        <taxon>Linguliformea</taxon>
        <taxon>Lingulata</taxon>
        <taxon>Lingulida</taxon>
        <taxon>Linguloidea</taxon>
        <taxon>Lingulidae</taxon>
        <taxon>Lingula</taxon>
    </lineage>
</organism>
<dbReference type="STRING" id="7574.A0A1S3J7E9"/>
<feature type="region of interest" description="Disordered" evidence="3">
    <location>
        <begin position="349"/>
        <end position="369"/>
    </location>
</feature>
<dbReference type="GeneID" id="106170728"/>
<dbReference type="PANTHER" id="PTHR21583:SF8">
    <property type="entry name" value="PROTEIN ELYS"/>
    <property type="match status" value="1"/>
</dbReference>
<evidence type="ECO:0000313" key="7">
    <source>
        <dbReference type="RefSeq" id="XP_013406165.1"/>
    </source>
</evidence>
<dbReference type="InterPro" id="IPR025151">
    <property type="entry name" value="ELYS_dom"/>
</dbReference>
<feature type="compositionally biased region" description="Pro residues" evidence="3">
    <location>
        <begin position="542"/>
        <end position="551"/>
    </location>
</feature>
<dbReference type="Pfam" id="PF13934">
    <property type="entry name" value="ELYS"/>
    <property type="match status" value="1"/>
</dbReference>
<dbReference type="RefSeq" id="XP_013406165.1">
    <property type="nucleotide sequence ID" value="XM_013550711.1"/>
</dbReference>
<dbReference type="RefSeq" id="XP_013406166.1">
    <property type="nucleotide sequence ID" value="XM_013550712.1"/>
</dbReference>
<name>A0A1S3J7E9_LINAN</name>
<feature type="compositionally biased region" description="Polar residues" evidence="3">
    <location>
        <begin position="636"/>
        <end position="647"/>
    </location>
</feature>
<feature type="compositionally biased region" description="Low complexity" evidence="3">
    <location>
        <begin position="876"/>
        <end position="894"/>
    </location>
</feature>
<feature type="region of interest" description="Disordered" evidence="3">
    <location>
        <begin position="753"/>
        <end position="1454"/>
    </location>
</feature>
<feature type="compositionally biased region" description="Acidic residues" evidence="3">
    <location>
        <begin position="624"/>
        <end position="635"/>
    </location>
</feature>
<reference evidence="6 7" key="1">
    <citation type="submission" date="2025-04" db="UniProtKB">
        <authorList>
            <consortium name="RefSeq"/>
        </authorList>
    </citation>
    <scope>IDENTIFICATION</scope>
    <source>
        <tissue evidence="6 7">Gonads</tissue>
    </source>
</reference>
<protein>
    <submittedName>
        <fullName evidence="6">Protein ELYS isoform X1</fullName>
    </submittedName>
    <submittedName>
        <fullName evidence="7">Protein ELYS isoform X2</fullName>
    </submittedName>
    <submittedName>
        <fullName evidence="8">Protein ELYS isoform X3</fullName>
    </submittedName>
</protein>
<feature type="compositionally biased region" description="Polar residues" evidence="3">
    <location>
        <begin position="1034"/>
        <end position="1049"/>
    </location>
</feature>
<feature type="compositionally biased region" description="Low complexity" evidence="3">
    <location>
        <begin position="812"/>
        <end position="833"/>
    </location>
</feature>
<feature type="compositionally biased region" description="Basic residues" evidence="3">
    <location>
        <begin position="1169"/>
        <end position="1182"/>
    </location>
</feature>
<evidence type="ECO:0000256" key="3">
    <source>
        <dbReference type="SAM" id="MobiDB-lite"/>
    </source>
</evidence>
<feature type="compositionally biased region" description="Polar residues" evidence="3">
    <location>
        <begin position="915"/>
        <end position="925"/>
    </location>
</feature>
<evidence type="ECO:0000259" key="4">
    <source>
        <dbReference type="Pfam" id="PF13934"/>
    </source>
</evidence>
<feature type="compositionally biased region" description="Low complexity" evidence="3">
    <location>
        <begin position="1398"/>
        <end position="1414"/>
    </location>
</feature>
<feature type="region of interest" description="Disordered" evidence="3">
    <location>
        <begin position="513"/>
        <end position="602"/>
    </location>
</feature>
<dbReference type="OrthoDB" id="20729at2759"/>
<feature type="compositionally biased region" description="Basic and acidic residues" evidence="3">
    <location>
        <begin position="1188"/>
        <end position="1205"/>
    </location>
</feature>
<feature type="compositionally biased region" description="Low complexity" evidence="3">
    <location>
        <begin position="964"/>
        <end position="978"/>
    </location>
</feature>
<feature type="compositionally biased region" description="Basic residues" evidence="3">
    <location>
        <begin position="854"/>
        <end position="866"/>
    </location>
</feature>
<keyword evidence="2" id="KW-0539">Nucleus</keyword>
<proteinExistence type="predicted"/>
<accession>A0A1S3J7E9</accession>
<evidence type="ECO:0000256" key="1">
    <source>
        <dbReference type="ARBA" id="ARBA00004123"/>
    </source>
</evidence>
<evidence type="ECO:0000313" key="6">
    <source>
        <dbReference type="RefSeq" id="XP_013406164.1"/>
    </source>
</evidence>
<dbReference type="GO" id="GO:0005634">
    <property type="term" value="C:nucleus"/>
    <property type="evidence" value="ECO:0007669"/>
    <property type="project" value="UniProtKB-SubCell"/>
</dbReference>
<comment type="subcellular location">
    <subcellularLocation>
        <location evidence="1">Nucleus</location>
    </subcellularLocation>
</comment>
<evidence type="ECO:0000313" key="8">
    <source>
        <dbReference type="RefSeq" id="XP_013406166.1"/>
    </source>
</evidence>
<feature type="region of interest" description="Disordered" evidence="3">
    <location>
        <begin position="667"/>
        <end position="726"/>
    </location>
</feature>
<evidence type="ECO:0000313" key="5">
    <source>
        <dbReference type="Proteomes" id="UP000085678"/>
    </source>
</evidence>
<dbReference type="RefSeq" id="XP_013406164.1">
    <property type="nucleotide sequence ID" value="XM_013550710.1"/>
</dbReference>
<dbReference type="Proteomes" id="UP000085678">
    <property type="component" value="Unplaced"/>
</dbReference>
<feature type="compositionally biased region" description="Basic residues" evidence="3">
    <location>
        <begin position="1445"/>
        <end position="1454"/>
    </location>
</feature>
<feature type="compositionally biased region" description="Polar residues" evidence="3">
    <location>
        <begin position="1102"/>
        <end position="1113"/>
    </location>
</feature>
<dbReference type="InterPro" id="IPR052620">
    <property type="entry name" value="ELYS/MEL-28_NucAsmblyFactor"/>
</dbReference>
<feature type="compositionally biased region" description="Basic residues" evidence="3">
    <location>
        <begin position="1378"/>
        <end position="1397"/>
    </location>
</feature>
<feature type="compositionally biased region" description="Basic and acidic residues" evidence="3">
    <location>
        <begin position="517"/>
        <end position="531"/>
    </location>
</feature>
<feature type="region of interest" description="Disordered" evidence="3">
    <location>
        <begin position="614"/>
        <end position="647"/>
    </location>
</feature>
<gene>
    <name evidence="6 7 8" type="primary">LOC106170728</name>
</gene>
<feature type="compositionally biased region" description="Low complexity" evidence="3">
    <location>
        <begin position="689"/>
        <end position="703"/>
    </location>
</feature>